<dbReference type="PANTHER" id="PTHR46910">
    <property type="entry name" value="TRANSCRIPTION FACTOR PDR1"/>
    <property type="match status" value="1"/>
</dbReference>
<comment type="subcellular location">
    <subcellularLocation>
        <location evidence="1">Nucleus</location>
    </subcellularLocation>
</comment>
<keyword evidence="2" id="KW-0479">Metal-binding</keyword>
<feature type="compositionally biased region" description="Polar residues" evidence="5">
    <location>
        <begin position="61"/>
        <end position="72"/>
    </location>
</feature>
<evidence type="ECO:0000313" key="8">
    <source>
        <dbReference type="Proteomes" id="UP000054350"/>
    </source>
</evidence>
<dbReference type="PANTHER" id="PTHR46910:SF3">
    <property type="entry name" value="HALOTOLERANCE PROTEIN 9-RELATED"/>
    <property type="match status" value="1"/>
</dbReference>
<keyword evidence="8" id="KW-1185">Reference proteome</keyword>
<feature type="region of interest" description="Disordered" evidence="5">
    <location>
        <begin position="31"/>
        <end position="89"/>
    </location>
</feature>
<dbReference type="OrthoDB" id="2428527at2759"/>
<evidence type="ECO:0000256" key="4">
    <source>
        <dbReference type="ARBA" id="ARBA00023242"/>
    </source>
</evidence>
<keyword evidence="3" id="KW-0238">DNA-binding</keyword>
<evidence type="ECO:0000256" key="3">
    <source>
        <dbReference type="ARBA" id="ARBA00023125"/>
    </source>
</evidence>
<dbReference type="SUPFAM" id="SSF57701">
    <property type="entry name" value="Zn2/Cys6 DNA-binding domain"/>
    <property type="match status" value="1"/>
</dbReference>
<dbReference type="GO" id="GO:0006351">
    <property type="term" value="P:DNA-templated transcription"/>
    <property type="evidence" value="ECO:0007669"/>
    <property type="project" value="InterPro"/>
</dbReference>
<feature type="compositionally biased region" description="Pro residues" evidence="5">
    <location>
        <begin position="785"/>
        <end position="816"/>
    </location>
</feature>
<dbReference type="Proteomes" id="UP000054350">
    <property type="component" value="Unassembled WGS sequence"/>
</dbReference>
<protein>
    <recommendedName>
        <fullName evidence="6">Xylanolytic transcriptional activator regulatory domain-containing protein</fullName>
    </recommendedName>
</protein>
<dbReference type="InterPro" id="IPR036864">
    <property type="entry name" value="Zn2-C6_fun-type_DNA-bd_sf"/>
</dbReference>
<feature type="region of interest" description="Disordered" evidence="5">
    <location>
        <begin position="785"/>
        <end position="828"/>
    </location>
</feature>
<dbReference type="Pfam" id="PF04082">
    <property type="entry name" value="Fungal_trans"/>
    <property type="match status" value="1"/>
</dbReference>
<dbReference type="InterPro" id="IPR001138">
    <property type="entry name" value="Zn2Cys6_DnaBD"/>
</dbReference>
<dbReference type="InterPro" id="IPR007219">
    <property type="entry name" value="XnlR_reg_dom"/>
</dbReference>
<proteinExistence type="predicted"/>
<accession>A0A0L0T3N9</accession>
<dbReference type="SMART" id="SM00906">
    <property type="entry name" value="Fungal_trans"/>
    <property type="match status" value="1"/>
</dbReference>
<feature type="domain" description="Xylanolytic transcriptional activator regulatory" evidence="6">
    <location>
        <begin position="376"/>
        <end position="442"/>
    </location>
</feature>
<dbReference type="VEuPathDB" id="FungiDB:AMAG_13800"/>
<gene>
    <name evidence="7" type="ORF">AMAG_13800</name>
</gene>
<dbReference type="GO" id="GO:0008270">
    <property type="term" value="F:zinc ion binding"/>
    <property type="evidence" value="ECO:0007669"/>
    <property type="project" value="InterPro"/>
</dbReference>
<dbReference type="InterPro" id="IPR050987">
    <property type="entry name" value="AtrR-like"/>
</dbReference>
<evidence type="ECO:0000259" key="6">
    <source>
        <dbReference type="SMART" id="SM00906"/>
    </source>
</evidence>
<reference evidence="7 8" key="1">
    <citation type="submission" date="2009-11" db="EMBL/GenBank/DDBJ databases">
        <title>Annotation of Allomyces macrogynus ATCC 38327.</title>
        <authorList>
            <consortium name="The Broad Institute Genome Sequencing Platform"/>
            <person name="Russ C."/>
            <person name="Cuomo C."/>
            <person name="Burger G."/>
            <person name="Gray M.W."/>
            <person name="Holland P.W.H."/>
            <person name="King N."/>
            <person name="Lang F.B.F."/>
            <person name="Roger A.J."/>
            <person name="Ruiz-Trillo I."/>
            <person name="Young S.K."/>
            <person name="Zeng Q."/>
            <person name="Gargeya S."/>
            <person name="Fitzgerald M."/>
            <person name="Haas B."/>
            <person name="Abouelleil A."/>
            <person name="Alvarado L."/>
            <person name="Arachchi H.M."/>
            <person name="Berlin A."/>
            <person name="Chapman S.B."/>
            <person name="Gearin G."/>
            <person name="Goldberg J."/>
            <person name="Griggs A."/>
            <person name="Gujja S."/>
            <person name="Hansen M."/>
            <person name="Heiman D."/>
            <person name="Howarth C."/>
            <person name="Larimer J."/>
            <person name="Lui A."/>
            <person name="MacDonald P.J.P."/>
            <person name="McCowen C."/>
            <person name="Montmayeur A."/>
            <person name="Murphy C."/>
            <person name="Neiman D."/>
            <person name="Pearson M."/>
            <person name="Priest M."/>
            <person name="Roberts A."/>
            <person name="Saif S."/>
            <person name="Shea T."/>
            <person name="Sisk P."/>
            <person name="Stolte C."/>
            <person name="Sykes S."/>
            <person name="Wortman J."/>
            <person name="Nusbaum C."/>
            <person name="Birren B."/>
        </authorList>
    </citation>
    <scope>NUCLEOTIDE SEQUENCE [LARGE SCALE GENOMIC DNA]</scope>
    <source>
        <strain evidence="7 8">ATCC 38327</strain>
    </source>
</reference>
<dbReference type="EMBL" id="GG745360">
    <property type="protein sequence ID" value="KNE69443.1"/>
    <property type="molecule type" value="Genomic_DNA"/>
</dbReference>
<dbReference type="OMA" id="HYINTAF"/>
<dbReference type="GO" id="GO:0005634">
    <property type="term" value="C:nucleus"/>
    <property type="evidence" value="ECO:0007669"/>
    <property type="project" value="UniProtKB-SubCell"/>
</dbReference>
<dbReference type="Gene3D" id="4.10.240.10">
    <property type="entry name" value="Zn(2)-C6 fungal-type DNA-binding domain"/>
    <property type="match status" value="1"/>
</dbReference>
<organism evidence="7 8">
    <name type="scientific">Allomyces macrogynus (strain ATCC 38327)</name>
    <name type="common">Allomyces javanicus var. macrogynus</name>
    <dbReference type="NCBI Taxonomy" id="578462"/>
    <lineage>
        <taxon>Eukaryota</taxon>
        <taxon>Fungi</taxon>
        <taxon>Fungi incertae sedis</taxon>
        <taxon>Blastocladiomycota</taxon>
        <taxon>Blastocladiomycetes</taxon>
        <taxon>Blastocladiales</taxon>
        <taxon>Blastocladiaceae</taxon>
        <taxon>Allomyces</taxon>
    </lineage>
</organism>
<dbReference type="CDD" id="cd12148">
    <property type="entry name" value="fungal_TF_MHR"/>
    <property type="match status" value="1"/>
</dbReference>
<sequence length="936" mass="98116">MPDGGINARRKVKCDGGHPCHHCVANHVRCNYLPPQKRGPKSKSKSRGPETYQRAPAAGLSLSTTPQQQPSRAVSPAPTPADPPYVAFESGTGGDSLFLGLNGSAPDLGGWMHSGTGTAAAAADPFALPPEPLSVIDATIAAWNPAPSSISSGSPLPTFVGLSGSSSPRGFPGLMHASAHAGPAFMFTAPETKPFGAALNIGSLGNTPSPRHIPPPMSPMAVPTMVMDSTAVLAFPDRARIQPLVTYYFTELHAFFPFLAQSDLDTHLTVLATHKARILAERDGSSTAASLHPPVVPALMVSYGWLGYTLASLERRHQQTPLTCTDPDWFPLSRVINVRAKRLITEMLLYSAPCIEAAQAGLFLQLSDSPNPSGNTWQLSGITMRIVTQLGLHQDTKTIRGAMPVWATAFALERLSAMSRGRPLSVSDDDCQIDYAALDAEFAQTASAAFPWFVRLAEIMGKVARTVNNLHGRKRLHHTLPELHALLLGFQRELPEHLAYSFAPTNGPPPSLPCAQLGVFFFLTVLILYRPLLTCKLLQRTDPVTGRVVAASPLLAQYLQILETCATSLVAILDRHRDQLGSFPFPNAQHFETGFTVCALVLEHGRGTRRAHSCDTVLAALSRYVPMQALRHRAVGVELMQFVLGPANAARASLPDVRVLDSAMQHVALSLVAADRVAMEAMRDGDTEAAAVVRGLDQLGTWWPPAAVAPLPLHAPPVSAAAQHPLAPMVPAGDQGSSMAWGAPTSALCLTPVTPGFAGGCVAHAVPFGTNIVYAAPPPPPAPPASMHAYPPPRPTMAPPPPPPPPPYHPGPPLPASQPASTARTPGVGLFDPTLLVDAATPVPPAAPQYAPANTTCSVLGTAVGLAPAGAVVLPTIPAELASHDVRRLFAPDLDEARSSPARPAIAGPSGGSLAAAIGLPTTEAAGGTGEVAPAP</sequence>
<evidence type="ECO:0000256" key="2">
    <source>
        <dbReference type="ARBA" id="ARBA00022723"/>
    </source>
</evidence>
<keyword evidence="4" id="KW-0539">Nucleus</keyword>
<evidence type="ECO:0000256" key="5">
    <source>
        <dbReference type="SAM" id="MobiDB-lite"/>
    </source>
</evidence>
<dbReference type="AlphaFoldDB" id="A0A0L0T3N9"/>
<evidence type="ECO:0000256" key="1">
    <source>
        <dbReference type="ARBA" id="ARBA00004123"/>
    </source>
</evidence>
<dbReference type="GO" id="GO:0000981">
    <property type="term" value="F:DNA-binding transcription factor activity, RNA polymerase II-specific"/>
    <property type="evidence" value="ECO:0007669"/>
    <property type="project" value="InterPro"/>
</dbReference>
<evidence type="ECO:0000313" key="7">
    <source>
        <dbReference type="EMBL" id="KNE69443.1"/>
    </source>
</evidence>
<dbReference type="GO" id="GO:0003677">
    <property type="term" value="F:DNA binding"/>
    <property type="evidence" value="ECO:0007669"/>
    <property type="project" value="UniProtKB-KW"/>
</dbReference>
<name>A0A0L0T3N9_ALLM3</name>
<dbReference type="CDD" id="cd00067">
    <property type="entry name" value="GAL4"/>
    <property type="match status" value="1"/>
</dbReference>
<dbReference type="Pfam" id="PF00172">
    <property type="entry name" value="Zn_clus"/>
    <property type="match status" value="1"/>
</dbReference>
<reference evidence="8" key="2">
    <citation type="submission" date="2009-11" db="EMBL/GenBank/DDBJ databases">
        <title>The Genome Sequence of Allomyces macrogynus strain ATCC 38327.</title>
        <authorList>
            <consortium name="The Broad Institute Genome Sequencing Platform"/>
            <person name="Russ C."/>
            <person name="Cuomo C."/>
            <person name="Shea T."/>
            <person name="Young S.K."/>
            <person name="Zeng Q."/>
            <person name="Koehrsen M."/>
            <person name="Haas B."/>
            <person name="Borodovsky M."/>
            <person name="Guigo R."/>
            <person name="Alvarado L."/>
            <person name="Berlin A."/>
            <person name="Borenstein D."/>
            <person name="Chen Z."/>
            <person name="Engels R."/>
            <person name="Freedman E."/>
            <person name="Gellesch M."/>
            <person name="Goldberg J."/>
            <person name="Griggs A."/>
            <person name="Gujja S."/>
            <person name="Heiman D."/>
            <person name="Hepburn T."/>
            <person name="Howarth C."/>
            <person name="Jen D."/>
            <person name="Larson L."/>
            <person name="Lewis B."/>
            <person name="Mehta T."/>
            <person name="Park D."/>
            <person name="Pearson M."/>
            <person name="Roberts A."/>
            <person name="Saif S."/>
            <person name="Shenoy N."/>
            <person name="Sisk P."/>
            <person name="Stolte C."/>
            <person name="Sykes S."/>
            <person name="Walk T."/>
            <person name="White J."/>
            <person name="Yandava C."/>
            <person name="Burger G."/>
            <person name="Gray M.W."/>
            <person name="Holland P.W.H."/>
            <person name="King N."/>
            <person name="Lang F.B.F."/>
            <person name="Roger A.J."/>
            <person name="Ruiz-Trillo I."/>
            <person name="Lander E."/>
            <person name="Nusbaum C."/>
        </authorList>
    </citation>
    <scope>NUCLEOTIDE SEQUENCE [LARGE SCALE GENOMIC DNA]</scope>
    <source>
        <strain evidence="8">ATCC 38327</strain>
    </source>
</reference>